<dbReference type="SUPFAM" id="SSF47090">
    <property type="entry name" value="PGBD-like"/>
    <property type="match status" value="1"/>
</dbReference>
<evidence type="ECO:0000313" key="4">
    <source>
        <dbReference type="Proteomes" id="UP000219914"/>
    </source>
</evidence>
<feature type="signal peptide" evidence="1">
    <location>
        <begin position="1"/>
        <end position="30"/>
    </location>
</feature>
<name>A0ABX4JKR0_9HYPH</name>
<feature type="domain" description="Peptidoglycan binding-like" evidence="2">
    <location>
        <begin position="248"/>
        <end position="298"/>
    </location>
</feature>
<sequence length="318" mass="34437">MMMKNLGLFPCIFATILAVALAQSAGFARAQDAGAGPPPIQSINFFEPVSFPEVQQFAVYKDSFGFLYVAPTALRIDQDSLSLVYDSRVHGAHSATLSLKVTPALSSTLADKEVISEVQKSYPGSKIQYLDPRLVRVDSTIIDQDYTITPFTTTLRLGQELYVNLPVKDDVISFLLTGRTTDVVVGSVRLTYTVRGAEVGLDGRPTVADRRILISGYVNGGCAKHSQRYVDVATGRTGCNIPIKYGLDEVVAVQSELHRIGYYKGPIDGIVGHLTRAAVRQAQVVLGRPANGLLDYWTVNGILRGEVASKAVESKGQI</sequence>
<dbReference type="RefSeq" id="WP_097537117.1">
    <property type="nucleotide sequence ID" value="NZ_LODW01000061.1"/>
</dbReference>
<proteinExistence type="predicted"/>
<reference evidence="3 4" key="1">
    <citation type="submission" date="2017-09" db="EMBL/GenBank/DDBJ databases">
        <title>Comparative genomics of rhizobia isolated from Phaseolus vulgaris in China.</title>
        <authorList>
            <person name="Tong W."/>
        </authorList>
    </citation>
    <scope>NUCLEOTIDE SEQUENCE [LARGE SCALE GENOMIC DNA]</scope>
    <source>
        <strain evidence="3 4">FH14</strain>
    </source>
</reference>
<protein>
    <recommendedName>
        <fullName evidence="2">Peptidoglycan binding-like domain-containing protein</fullName>
    </recommendedName>
</protein>
<dbReference type="EMBL" id="NWSY01000031">
    <property type="protein sequence ID" value="PDT20054.1"/>
    <property type="molecule type" value="Genomic_DNA"/>
</dbReference>
<evidence type="ECO:0000259" key="2">
    <source>
        <dbReference type="Pfam" id="PF01471"/>
    </source>
</evidence>
<dbReference type="Proteomes" id="UP000219914">
    <property type="component" value="Unassembled WGS sequence"/>
</dbReference>
<evidence type="ECO:0000313" key="3">
    <source>
        <dbReference type="EMBL" id="PDT20054.1"/>
    </source>
</evidence>
<dbReference type="InterPro" id="IPR036365">
    <property type="entry name" value="PGBD-like_sf"/>
</dbReference>
<dbReference type="Gene3D" id="1.10.101.10">
    <property type="entry name" value="PGBD-like superfamily/PGBD"/>
    <property type="match status" value="1"/>
</dbReference>
<comment type="caution">
    <text evidence="3">The sequence shown here is derived from an EMBL/GenBank/DDBJ whole genome shotgun (WGS) entry which is preliminary data.</text>
</comment>
<dbReference type="InterPro" id="IPR002477">
    <property type="entry name" value="Peptidoglycan-bd-like"/>
</dbReference>
<keyword evidence="1" id="KW-0732">Signal</keyword>
<organism evidence="3 4">
    <name type="scientific">Rhizobium hidalgonense</name>
    <dbReference type="NCBI Taxonomy" id="1538159"/>
    <lineage>
        <taxon>Bacteria</taxon>
        <taxon>Pseudomonadati</taxon>
        <taxon>Pseudomonadota</taxon>
        <taxon>Alphaproteobacteria</taxon>
        <taxon>Hyphomicrobiales</taxon>
        <taxon>Rhizobiaceae</taxon>
        <taxon>Rhizobium/Agrobacterium group</taxon>
        <taxon>Rhizobium</taxon>
    </lineage>
</organism>
<feature type="chain" id="PRO_5046443927" description="Peptidoglycan binding-like domain-containing protein" evidence="1">
    <location>
        <begin position="31"/>
        <end position="318"/>
    </location>
</feature>
<dbReference type="Pfam" id="PF01471">
    <property type="entry name" value="PG_binding_1"/>
    <property type="match status" value="1"/>
</dbReference>
<gene>
    <name evidence="3" type="ORF">CO674_29845</name>
</gene>
<dbReference type="InterPro" id="IPR036366">
    <property type="entry name" value="PGBDSf"/>
</dbReference>
<accession>A0ABX4JKR0</accession>
<evidence type="ECO:0000256" key="1">
    <source>
        <dbReference type="SAM" id="SignalP"/>
    </source>
</evidence>
<keyword evidence="4" id="KW-1185">Reference proteome</keyword>